<dbReference type="SUPFAM" id="SSF52833">
    <property type="entry name" value="Thioredoxin-like"/>
    <property type="match status" value="1"/>
</dbReference>
<name>A0A653D795_CALMS</name>
<dbReference type="InterPro" id="IPR001200">
    <property type="entry name" value="Phosducin"/>
</dbReference>
<feature type="compositionally biased region" description="Polar residues" evidence="3">
    <location>
        <begin position="40"/>
        <end position="60"/>
    </location>
</feature>
<evidence type="ECO:0000313" key="5">
    <source>
        <dbReference type="EMBL" id="VEN56010.1"/>
    </source>
</evidence>
<dbReference type="AlphaFoldDB" id="A0A653D795"/>
<reference evidence="5 6" key="1">
    <citation type="submission" date="2019-01" db="EMBL/GenBank/DDBJ databases">
        <authorList>
            <person name="Sayadi A."/>
        </authorList>
    </citation>
    <scope>NUCLEOTIDE SEQUENCE [LARGE SCALE GENOMIC DNA]</scope>
</reference>
<protein>
    <recommendedName>
        <fullName evidence="4">Phosducin domain-containing protein</fullName>
    </recommendedName>
</protein>
<dbReference type="PANTHER" id="PTHR46052:SF1">
    <property type="entry name" value="PHOSDUCIN-LIKE PROTEIN"/>
    <property type="match status" value="1"/>
</dbReference>
<evidence type="ECO:0000313" key="6">
    <source>
        <dbReference type="Proteomes" id="UP000410492"/>
    </source>
</evidence>
<dbReference type="CDD" id="cd02987">
    <property type="entry name" value="Phd_like_Phd"/>
    <property type="match status" value="1"/>
</dbReference>
<feature type="domain" description="Phosducin" evidence="4">
    <location>
        <begin position="41"/>
        <end position="267"/>
    </location>
</feature>
<dbReference type="InterPro" id="IPR036249">
    <property type="entry name" value="Thioredoxin-like_sf"/>
</dbReference>
<feature type="compositionally biased region" description="Low complexity" evidence="3">
    <location>
        <begin position="18"/>
        <end position="27"/>
    </location>
</feature>
<gene>
    <name evidence="5" type="ORF">CALMAC_LOCUS15022</name>
</gene>
<dbReference type="InterPro" id="IPR051499">
    <property type="entry name" value="Phosducin-like_reg"/>
</dbReference>
<dbReference type="Gene3D" id="1.10.168.10">
    <property type="entry name" value="Phosducin, domain 2"/>
    <property type="match status" value="1"/>
</dbReference>
<dbReference type="InterPro" id="IPR023196">
    <property type="entry name" value="Phosducin_N_dom_sf"/>
</dbReference>
<proteinExistence type="inferred from homology"/>
<dbReference type="GO" id="GO:0008277">
    <property type="term" value="P:regulation of G protein-coupled receptor signaling pathway"/>
    <property type="evidence" value="ECO:0007669"/>
    <property type="project" value="InterPro"/>
</dbReference>
<dbReference type="Proteomes" id="UP000410492">
    <property type="component" value="Unassembled WGS sequence"/>
</dbReference>
<evidence type="ECO:0000256" key="2">
    <source>
        <dbReference type="ARBA" id="ARBA00022553"/>
    </source>
</evidence>
<dbReference type="OrthoDB" id="70588at2759"/>
<feature type="compositionally biased region" description="Basic and acidic residues" evidence="3">
    <location>
        <begin position="1"/>
        <end position="14"/>
    </location>
</feature>
<accession>A0A653D795</accession>
<organism evidence="5 6">
    <name type="scientific">Callosobruchus maculatus</name>
    <name type="common">Southern cowpea weevil</name>
    <name type="synonym">Pulse bruchid</name>
    <dbReference type="NCBI Taxonomy" id="64391"/>
    <lineage>
        <taxon>Eukaryota</taxon>
        <taxon>Metazoa</taxon>
        <taxon>Ecdysozoa</taxon>
        <taxon>Arthropoda</taxon>
        <taxon>Hexapoda</taxon>
        <taxon>Insecta</taxon>
        <taxon>Pterygota</taxon>
        <taxon>Neoptera</taxon>
        <taxon>Endopterygota</taxon>
        <taxon>Coleoptera</taxon>
        <taxon>Polyphaga</taxon>
        <taxon>Cucujiformia</taxon>
        <taxon>Chrysomeloidea</taxon>
        <taxon>Chrysomelidae</taxon>
        <taxon>Bruchinae</taxon>
        <taxon>Bruchini</taxon>
        <taxon>Callosobruchus</taxon>
    </lineage>
</organism>
<dbReference type="Pfam" id="PF02114">
    <property type="entry name" value="Phosducin"/>
    <property type="match status" value="1"/>
</dbReference>
<dbReference type="Gene3D" id="3.40.30.10">
    <property type="entry name" value="Glutaredoxin"/>
    <property type="match status" value="1"/>
</dbReference>
<evidence type="ECO:0000259" key="4">
    <source>
        <dbReference type="Pfam" id="PF02114"/>
    </source>
</evidence>
<dbReference type="PANTHER" id="PTHR46052">
    <property type="entry name" value="PHOSDUCIN-LIKE PROTEIN"/>
    <property type="match status" value="1"/>
</dbReference>
<dbReference type="PRINTS" id="PR00677">
    <property type="entry name" value="PHOSDUCIN"/>
</dbReference>
<comment type="similarity">
    <text evidence="1">Belongs to the phosducin family.</text>
</comment>
<keyword evidence="2" id="KW-0597">Phosphoprotein</keyword>
<dbReference type="InterPro" id="IPR024253">
    <property type="entry name" value="Phosducin_thioredoxin-like_dom"/>
</dbReference>
<feature type="region of interest" description="Disordered" evidence="3">
    <location>
        <begin position="1"/>
        <end position="68"/>
    </location>
</feature>
<dbReference type="EMBL" id="CAACVG010010519">
    <property type="protein sequence ID" value="VEN56010.1"/>
    <property type="molecule type" value="Genomic_DNA"/>
</dbReference>
<evidence type="ECO:0000256" key="1">
    <source>
        <dbReference type="ARBA" id="ARBA00009686"/>
    </source>
</evidence>
<keyword evidence="6" id="KW-1185">Reference proteome</keyword>
<sequence>MATLEDKILGEKLHNYCSSSEESGGENSDPECDGAKQAEPTESSEASAPNKWEGTSTNTGPKGVIKDFKDYKQLESEKRRNEERQMIELAKKFTMTVKTTLEEEREKAALEDPELAELLNDDFLLQYQKKRMQEMLAQTNHNVKFGNLVTLRTGQEFLDSIDKEHKSVTVIVHIYEDSIEACRALNACLQDLCKVYENVKFCRMASTCAGVSREFKKEGLPALLVYKDGNLVGNFVRLTDDLGNDFSVEEVQVYLVEHGLLEDKSCMPALIRNAAESSDSD</sequence>
<evidence type="ECO:0000256" key="3">
    <source>
        <dbReference type="SAM" id="MobiDB-lite"/>
    </source>
</evidence>